<feature type="compositionally biased region" description="Basic and acidic residues" evidence="3">
    <location>
        <begin position="323"/>
        <end position="335"/>
    </location>
</feature>
<evidence type="ECO:0000256" key="3">
    <source>
        <dbReference type="SAM" id="MobiDB-lite"/>
    </source>
</evidence>
<keyword evidence="4" id="KW-0472">Membrane</keyword>
<dbReference type="SUPFAM" id="SSF56801">
    <property type="entry name" value="Acetyl-CoA synthetase-like"/>
    <property type="match status" value="1"/>
</dbReference>
<dbReference type="GO" id="GO:0006631">
    <property type="term" value="P:fatty acid metabolic process"/>
    <property type="evidence" value="ECO:0007669"/>
    <property type="project" value="TreeGrafter"/>
</dbReference>
<evidence type="ECO:0000259" key="6">
    <source>
        <dbReference type="Pfam" id="PF13193"/>
    </source>
</evidence>
<accession>A0A3N1D495</accession>
<keyword evidence="4" id="KW-1133">Transmembrane helix</keyword>
<feature type="region of interest" description="Disordered" evidence="3">
    <location>
        <begin position="315"/>
        <end position="344"/>
    </location>
</feature>
<evidence type="ECO:0000313" key="7">
    <source>
        <dbReference type="EMBL" id="ROO87898.1"/>
    </source>
</evidence>
<dbReference type="Pfam" id="PF13193">
    <property type="entry name" value="AMP-binding_C"/>
    <property type="match status" value="1"/>
</dbReference>
<proteinExistence type="inferred from homology"/>
<comment type="similarity">
    <text evidence="1">Belongs to the ATP-dependent AMP-binding enzyme family.</text>
</comment>
<evidence type="ECO:0000259" key="5">
    <source>
        <dbReference type="Pfam" id="PF00501"/>
    </source>
</evidence>
<feature type="domain" description="AMP-dependent synthetase/ligase" evidence="5">
    <location>
        <begin position="36"/>
        <end position="375"/>
    </location>
</feature>
<keyword evidence="8" id="KW-1185">Reference proteome</keyword>
<dbReference type="EMBL" id="RJKE01000001">
    <property type="protein sequence ID" value="ROO87898.1"/>
    <property type="molecule type" value="Genomic_DNA"/>
</dbReference>
<protein>
    <submittedName>
        <fullName evidence="7">Acyl-CoA synthetase (AMP-forming)/AMP-acid ligase II</fullName>
    </submittedName>
</protein>
<gene>
    <name evidence="7" type="ORF">EDD29_5546</name>
</gene>
<evidence type="ECO:0000256" key="1">
    <source>
        <dbReference type="ARBA" id="ARBA00006432"/>
    </source>
</evidence>
<comment type="caution">
    <text evidence="7">The sequence shown here is derived from an EMBL/GenBank/DDBJ whole genome shotgun (WGS) entry which is preliminary data.</text>
</comment>
<dbReference type="Pfam" id="PF00501">
    <property type="entry name" value="AMP-binding"/>
    <property type="match status" value="1"/>
</dbReference>
<dbReference type="AlphaFoldDB" id="A0A3N1D495"/>
<feature type="transmembrane region" description="Helical" evidence="4">
    <location>
        <begin position="73"/>
        <end position="95"/>
    </location>
</feature>
<dbReference type="Gene3D" id="3.30.300.30">
    <property type="match status" value="1"/>
</dbReference>
<dbReference type="GO" id="GO:0031956">
    <property type="term" value="F:medium-chain fatty acid-CoA ligase activity"/>
    <property type="evidence" value="ECO:0007669"/>
    <property type="project" value="TreeGrafter"/>
</dbReference>
<sequence length="517" mass="54443">MDSVSTTLAGRLLAAAAADSGSPLVFDTPEGIVPGTVGQTLAAASRVAAGLRERGIGPGDTVAVQLPNRPEAAVAYAAVLLTGATLLPVVHIYGLREIAFVLRQSGARALVLPDRWRALEYSSRIPALREAAPTLDLIAMVGEPAEGTLPWAELESDAVLEPASVSSADIALLCYTSGTTADPKGARHTHAAVLAEIDGQRGFLGFGANTVQLASFPVGHVAGLCGLLRTLLHAMPTVVLDGWDPARALDLIPEYRVTYTSGTPIHLATLLDALETGAPLGTLREYLVGAATVPAELVARADRLGINAFRSYGSTEHPTISSGRHDDPLDKRQFTDGRPTPGTEVRIVDEAGTDVPTATDGEVVCRGPEQFVGYLDDSLDEDTWLPEGWLRTGDIGHLDADGYLTITDRAKDIIIRAGETISSREVEDVLLSCPGVADAAAVAIPDPYYGEKVAAVIVARPGAAPTLETIRAHFAASGLARQKTPERIELRTELPRTPLGKVKKAELRAELRASLSL</sequence>
<feature type="domain" description="AMP-binding enzyme C-terminal" evidence="6">
    <location>
        <begin position="425"/>
        <end position="501"/>
    </location>
</feature>
<dbReference type="InterPro" id="IPR025110">
    <property type="entry name" value="AMP-bd_C"/>
</dbReference>
<evidence type="ECO:0000256" key="4">
    <source>
        <dbReference type="SAM" id="Phobius"/>
    </source>
</evidence>
<organism evidence="7 8">
    <name type="scientific">Actinocorallia herbida</name>
    <dbReference type="NCBI Taxonomy" id="58109"/>
    <lineage>
        <taxon>Bacteria</taxon>
        <taxon>Bacillati</taxon>
        <taxon>Actinomycetota</taxon>
        <taxon>Actinomycetes</taxon>
        <taxon>Streptosporangiales</taxon>
        <taxon>Thermomonosporaceae</taxon>
        <taxon>Actinocorallia</taxon>
    </lineage>
</organism>
<reference evidence="7 8" key="1">
    <citation type="submission" date="2018-11" db="EMBL/GenBank/DDBJ databases">
        <title>Sequencing the genomes of 1000 actinobacteria strains.</title>
        <authorList>
            <person name="Klenk H.-P."/>
        </authorList>
    </citation>
    <scope>NUCLEOTIDE SEQUENCE [LARGE SCALE GENOMIC DNA]</scope>
    <source>
        <strain evidence="7 8">DSM 44254</strain>
    </source>
</reference>
<dbReference type="PANTHER" id="PTHR43201">
    <property type="entry name" value="ACYL-COA SYNTHETASE"/>
    <property type="match status" value="1"/>
</dbReference>
<evidence type="ECO:0000256" key="2">
    <source>
        <dbReference type="ARBA" id="ARBA00022598"/>
    </source>
</evidence>
<keyword evidence="2 7" id="KW-0436">Ligase</keyword>
<dbReference type="PANTHER" id="PTHR43201:SF5">
    <property type="entry name" value="MEDIUM-CHAIN ACYL-COA LIGASE ACSF2, MITOCHONDRIAL"/>
    <property type="match status" value="1"/>
</dbReference>
<evidence type="ECO:0000313" key="8">
    <source>
        <dbReference type="Proteomes" id="UP000272400"/>
    </source>
</evidence>
<dbReference type="InterPro" id="IPR042099">
    <property type="entry name" value="ANL_N_sf"/>
</dbReference>
<dbReference type="RefSeq" id="WP_123667129.1">
    <property type="nucleotide sequence ID" value="NZ_RJKE01000001.1"/>
</dbReference>
<name>A0A3N1D495_9ACTN</name>
<dbReference type="OrthoDB" id="9803968at2"/>
<keyword evidence="4" id="KW-0812">Transmembrane</keyword>
<dbReference type="Gene3D" id="3.40.50.12780">
    <property type="entry name" value="N-terminal domain of ligase-like"/>
    <property type="match status" value="1"/>
</dbReference>
<dbReference type="InterPro" id="IPR000873">
    <property type="entry name" value="AMP-dep_synth/lig_dom"/>
</dbReference>
<dbReference type="Proteomes" id="UP000272400">
    <property type="component" value="Unassembled WGS sequence"/>
</dbReference>
<dbReference type="InterPro" id="IPR045851">
    <property type="entry name" value="AMP-bd_C_sf"/>
</dbReference>